<accession>B7Q1W6</accession>
<keyword evidence="1" id="KW-0472">Membrane</keyword>
<sequence>MNCTYNYESGQVPYFRRKTWCTAGHSFFVVVIFFLSILPFLRKKRKGLRPSFLLREQGGKDLSVQFILDEVATRCEEKVLGLAGTRQETLQDQCACELERKYSQTLPQELTLCLLRHCPLASYFFFFFSQNLVLTIAARLLLHCAKFTPLRASSLTQPCCIIVGYEFGERD</sequence>
<dbReference type="VEuPathDB" id="VectorBase:ISCW008725"/>
<dbReference type="EMBL" id="ABJB010956291">
    <property type="status" value="NOT_ANNOTATED_CDS"/>
    <property type="molecule type" value="Genomic_DNA"/>
</dbReference>
<dbReference type="AlphaFoldDB" id="B7Q1W6"/>
<dbReference type="InParanoid" id="B7Q1W6"/>
<dbReference type="Proteomes" id="UP000001555">
    <property type="component" value="Unassembled WGS sequence"/>
</dbReference>
<keyword evidence="1" id="KW-1133">Transmembrane helix</keyword>
<evidence type="ECO:0000313" key="3">
    <source>
        <dbReference type="EnsemblMetazoa" id="ISCW008725-PA"/>
    </source>
</evidence>
<reference evidence="3" key="2">
    <citation type="submission" date="2020-05" db="UniProtKB">
        <authorList>
            <consortium name="EnsemblMetazoa"/>
        </authorList>
    </citation>
    <scope>IDENTIFICATION</scope>
    <source>
        <strain evidence="3">wikel</strain>
    </source>
</reference>
<proteinExistence type="predicted"/>
<name>B7Q1W6_IXOSC</name>
<gene>
    <name evidence="2" type="ORF">IscW_ISCW008725</name>
</gene>
<organism>
    <name type="scientific">Ixodes scapularis</name>
    <name type="common">Black-legged tick</name>
    <name type="synonym">Deer tick</name>
    <dbReference type="NCBI Taxonomy" id="6945"/>
    <lineage>
        <taxon>Eukaryota</taxon>
        <taxon>Metazoa</taxon>
        <taxon>Ecdysozoa</taxon>
        <taxon>Arthropoda</taxon>
        <taxon>Chelicerata</taxon>
        <taxon>Arachnida</taxon>
        <taxon>Acari</taxon>
        <taxon>Parasitiformes</taxon>
        <taxon>Ixodida</taxon>
        <taxon>Ixodoidea</taxon>
        <taxon>Ixodidae</taxon>
        <taxon>Ixodinae</taxon>
        <taxon>Ixodes</taxon>
    </lineage>
</organism>
<dbReference type="HOGENOM" id="CLU_1564597_0_0_1"/>
<dbReference type="VEuPathDB" id="VectorBase:ISCI008725"/>
<feature type="transmembrane region" description="Helical" evidence="1">
    <location>
        <begin position="23"/>
        <end position="41"/>
    </location>
</feature>
<keyword evidence="1" id="KW-0812">Transmembrane</keyword>
<evidence type="ECO:0000313" key="2">
    <source>
        <dbReference type="EMBL" id="EEC12838.1"/>
    </source>
</evidence>
<feature type="transmembrane region" description="Helical" evidence="1">
    <location>
        <begin position="120"/>
        <end position="142"/>
    </location>
</feature>
<protein>
    <submittedName>
        <fullName evidence="2 3">Uncharacterized protein</fullName>
    </submittedName>
</protein>
<dbReference type="PaxDb" id="6945-B7Q1W6"/>
<evidence type="ECO:0000313" key="4">
    <source>
        <dbReference type="Proteomes" id="UP000001555"/>
    </source>
</evidence>
<reference evidence="2 4" key="1">
    <citation type="submission" date="2008-03" db="EMBL/GenBank/DDBJ databases">
        <title>Annotation of Ixodes scapularis.</title>
        <authorList>
            <consortium name="Ixodes scapularis Genome Project Consortium"/>
            <person name="Caler E."/>
            <person name="Hannick L.I."/>
            <person name="Bidwell S."/>
            <person name="Joardar V."/>
            <person name="Thiagarajan M."/>
            <person name="Amedeo P."/>
            <person name="Galinsky K.J."/>
            <person name="Schobel S."/>
            <person name="Inman J."/>
            <person name="Hostetler J."/>
            <person name="Miller J."/>
            <person name="Hammond M."/>
            <person name="Megy K."/>
            <person name="Lawson D."/>
            <person name="Kodira C."/>
            <person name="Sutton G."/>
            <person name="Meyer J."/>
            <person name="Hill C.A."/>
            <person name="Birren B."/>
            <person name="Nene V."/>
            <person name="Collins F."/>
            <person name="Alarcon-Chaidez F."/>
            <person name="Wikel S."/>
            <person name="Strausberg R."/>
        </authorList>
    </citation>
    <scope>NUCLEOTIDE SEQUENCE [LARGE SCALE GENOMIC DNA]</scope>
    <source>
        <strain evidence="4">Wikel</strain>
        <strain evidence="2">Wikel colony</strain>
    </source>
</reference>
<evidence type="ECO:0000256" key="1">
    <source>
        <dbReference type="SAM" id="Phobius"/>
    </source>
</evidence>
<dbReference type="EnsemblMetazoa" id="ISCW008725-RA">
    <property type="protein sequence ID" value="ISCW008725-PA"/>
    <property type="gene ID" value="ISCW008725"/>
</dbReference>
<keyword evidence="4" id="KW-1185">Reference proteome</keyword>
<dbReference type="EMBL" id="DS839936">
    <property type="protein sequence ID" value="EEC12838.1"/>
    <property type="molecule type" value="Genomic_DNA"/>
</dbReference>